<accession>A0AAE0H3Z2</accession>
<name>A0AAE0H3Z2_9CHLO</name>
<dbReference type="Proteomes" id="UP001190700">
    <property type="component" value="Unassembled WGS sequence"/>
</dbReference>
<sequence length="267" mass="27449">MSTGRGACTGCAERARCERCACCEMCTGHGTCAGLWEVQRSHLLRRLWGGHWRWDVHRRRDAHRRVEAVPAMRGAPALECEPGCTGDGEPTVLWAPAARFEPVTGDALALGSAASAAFALGCALAGSGVCFLLRDGHPPGAVHWLWDGLPLGVVHLLWDVHLLGTVDCLRDAPAGSGALVVGWAPLGGVHSLWGEHLLGSTAFAVGCALAGGCAAAESGALVVGGVGRSLWGGRSLVVAALVVGYGHPLAAVRLLSDVPTSGAGHLL</sequence>
<reference evidence="1 2" key="1">
    <citation type="journal article" date="2015" name="Genome Biol. Evol.">
        <title>Comparative Genomics of a Bacterivorous Green Alga Reveals Evolutionary Causalities and Consequences of Phago-Mixotrophic Mode of Nutrition.</title>
        <authorList>
            <person name="Burns J.A."/>
            <person name="Paasch A."/>
            <person name="Narechania A."/>
            <person name="Kim E."/>
        </authorList>
    </citation>
    <scope>NUCLEOTIDE SEQUENCE [LARGE SCALE GENOMIC DNA]</scope>
    <source>
        <strain evidence="1 2">PLY_AMNH</strain>
    </source>
</reference>
<protein>
    <submittedName>
        <fullName evidence="1">Uncharacterized protein</fullName>
    </submittedName>
</protein>
<organism evidence="1 2">
    <name type="scientific">Cymbomonas tetramitiformis</name>
    <dbReference type="NCBI Taxonomy" id="36881"/>
    <lineage>
        <taxon>Eukaryota</taxon>
        <taxon>Viridiplantae</taxon>
        <taxon>Chlorophyta</taxon>
        <taxon>Pyramimonadophyceae</taxon>
        <taxon>Pyramimonadales</taxon>
        <taxon>Pyramimonadaceae</taxon>
        <taxon>Cymbomonas</taxon>
    </lineage>
</organism>
<gene>
    <name evidence="1" type="ORF">CYMTET_3109</name>
</gene>
<dbReference type="AlphaFoldDB" id="A0AAE0H3Z2"/>
<dbReference type="EMBL" id="LGRX02000123">
    <property type="protein sequence ID" value="KAK3289498.1"/>
    <property type="molecule type" value="Genomic_DNA"/>
</dbReference>
<proteinExistence type="predicted"/>
<evidence type="ECO:0000313" key="1">
    <source>
        <dbReference type="EMBL" id="KAK3289498.1"/>
    </source>
</evidence>
<evidence type="ECO:0000313" key="2">
    <source>
        <dbReference type="Proteomes" id="UP001190700"/>
    </source>
</evidence>
<comment type="caution">
    <text evidence="1">The sequence shown here is derived from an EMBL/GenBank/DDBJ whole genome shotgun (WGS) entry which is preliminary data.</text>
</comment>
<keyword evidence="2" id="KW-1185">Reference proteome</keyword>